<sequence>AEAEQISILDDEPINAPNADQSKGVETLGNGVPTYIPFTLTITYIKAYQASESSPESTRQRKHIAKKRKVMEISESDQAEEM</sequence>
<keyword evidence="3" id="KW-1185">Reference proteome</keyword>
<reference evidence="2 3" key="1">
    <citation type="submission" date="2024-02" db="EMBL/GenBank/DDBJ databases">
        <authorList>
            <person name="Vignale AGUSTIN F."/>
            <person name="Sosa J E."/>
            <person name="Modenutti C."/>
        </authorList>
    </citation>
    <scope>NUCLEOTIDE SEQUENCE [LARGE SCALE GENOMIC DNA]</scope>
</reference>
<feature type="compositionally biased region" description="Basic residues" evidence="1">
    <location>
        <begin position="60"/>
        <end position="69"/>
    </location>
</feature>
<evidence type="ECO:0000313" key="3">
    <source>
        <dbReference type="Proteomes" id="UP001642360"/>
    </source>
</evidence>
<protein>
    <submittedName>
        <fullName evidence="2">Uncharacterized protein</fullName>
    </submittedName>
</protein>
<name>A0ABC8UNI7_9AQUA</name>
<feature type="compositionally biased region" description="Acidic residues" evidence="1">
    <location>
        <begin position="1"/>
        <end position="13"/>
    </location>
</feature>
<dbReference type="AlphaFoldDB" id="A0ABC8UNI7"/>
<feature type="non-terminal residue" evidence="2">
    <location>
        <position position="1"/>
    </location>
</feature>
<feature type="non-terminal residue" evidence="2">
    <location>
        <position position="82"/>
    </location>
</feature>
<accession>A0ABC8UNI7</accession>
<gene>
    <name evidence="2" type="ORF">ILEXP_LOCUS52790</name>
</gene>
<evidence type="ECO:0000256" key="1">
    <source>
        <dbReference type="SAM" id="MobiDB-lite"/>
    </source>
</evidence>
<feature type="region of interest" description="Disordered" evidence="1">
    <location>
        <begin position="1"/>
        <end position="26"/>
    </location>
</feature>
<dbReference type="Proteomes" id="UP001642360">
    <property type="component" value="Unassembled WGS sequence"/>
</dbReference>
<organism evidence="2 3">
    <name type="scientific">Ilex paraguariensis</name>
    <name type="common">yerba mate</name>
    <dbReference type="NCBI Taxonomy" id="185542"/>
    <lineage>
        <taxon>Eukaryota</taxon>
        <taxon>Viridiplantae</taxon>
        <taxon>Streptophyta</taxon>
        <taxon>Embryophyta</taxon>
        <taxon>Tracheophyta</taxon>
        <taxon>Spermatophyta</taxon>
        <taxon>Magnoliopsida</taxon>
        <taxon>eudicotyledons</taxon>
        <taxon>Gunneridae</taxon>
        <taxon>Pentapetalae</taxon>
        <taxon>asterids</taxon>
        <taxon>campanulids</taxon>
        <taxon>Aquifoliales</taxon>
        <taxon>Aquifoliaceae</taxon>
        <taxon>Ilex</taxon>
    </lineage>
</organism>
<feature type="region of interest" description="Disordered" evidence="1">
    <location>
        <begin position="50"/>
        <end position="82"/>
    </location>
</feature>
<dbReference type="EMBL" id="CAUOFW020008390">
    <property type="protein sequence ID" value="CAK9182580.1"/>
    <property type="molecule type" value="Genomic_DNA"/>
</dbReference>
<evidence type="ECO:0000313" key="2">
    <source>
        <dbReference type="EMBL" id="CAK9182580.1"/>
    </source>
</evidence>
<comment type="caution">
    <text evidence="2">The sequence shown here is derived from an EMBL/GenBank/DDBJ whole genome shotgun (WGS) entry which is preliminary data.</text>
</comment>
<proteinExistence type="predicted"/>